<sequence>MADPFFNFGHDDHQDGADEDYLTGVGLVLPPELPAGSAFEAYQRRRAPTLLESPLMMGRGRYNNTGGGANVHRRMFGYLRCIVRHDAAAGPVHPALATLVPPPSQPPRPRSSSRFRHIMRERLRRERLSQGFADLHALLPPGASSKGGKNDIVGAAAGYIRELERRKGWFRARNQELLERAASRWSGGTARNAGSGDMVVKVRAESEDRAAAVDAFETVLRRLKAMGELRVTAIRSCFCAGGMWMNVGVEGQPSWRGGAAGNAAGGDMVVQVRAESEDAFGAVLRRLKAMEELRVTVIRSCFYAAARRDVDERRSGGPGWRRRPLGCQVSTREVDRAITNALMELAGNELVKKDPRSSKPSFSCQVESGVPMG</sequence>
<evidence type="ECO:0000259" key="5">
    <source>
        <dbReference type="PROSITE" id="PS50888"/>
    </source>
</evidence>
<name>A0A3L6QXL6_PANMI</name>
<evidence type="ECO:0000256" key="3">
    <source>
        <dbReference type="ARBA" id="ARBA00023163"/>
    </source>
</evidence>
<evidence type="ECO:0000256" key="2">
    <source>
        <dbReference type="ARBA" id="ARBA00023015"/>
    </source>
</evidence>
<dbReference type="GO" id="GO:0046983">
    <property type="term" value="F:protein dimerization activity"/>
    <property type="evidence" value="ECO:0007669"/>
    <property type="project" value="InterPro"/>
</dbReference>
<dbReference type="InterPro" id="IPR011598">
    <property type="entry name" value="bHLH_dom"/>
</dbReference>
<keyword evidence="3" id="KW-0804">Transcription</keyword>
<dbReference type="SUPFAM" id="SSF47459">
    <property type="entry name" value="HLH, helix-loop-helix DNA-binding domain"/>
    <property type="match status" value="1"/>
</dbReference>
<proteinExistence type="inferred from homology"/>
<evidence type="ECO:0000256" key="4">
    <source>
        <dbReference type="SAM" id="MobiDB-lite"/>
    </source>
</evidence>
<dbReference type="OrthoDB" id="642552at2759"/>
<keyword evidence="2" id="KW-0805">Transcription regulation</keyword>
<keyword evidence="7" id="KW-1185">Reference proteome</keyword>
<feature type="domain" description="BHLH" evidence="5">
    <location>
        <begin position="112"/>
        <end position="163"/>
    </location>
</feature>
<protein>
    <submittedName>
        <fullName evidence="6">Transcription factor bHLH92-like</fullName>
    </submittedName>
</protein>
<dbReference type="Gene3D" id="4.10.280.10">
    <property type="entry name" value="Helix-loop-helix DNA-binding domain"/>
    <property type="match status" value="1"/>
</dbReference>
<dbReference type="PANTHER" id="PTHR46665">
    <property type="entry name" value="TRANSCRIPTION FACTOR BHLH041-RELATED-RELATED"/>
    <property type="match status" value="1"/>
</dbReference>
<organism evidence="6 7">
    <name type="scientific">Panicum miliaceum</name>
    <name type="common">Proso millet</name>
    <name type="synonym">Broomcorn millet</name>
    <dbReference type="NCBI Taxonomy" id="4540"/>
    <lineage>
        <taxon>Eukaryota</taxon>
        <taxon>Viridiplantae</taxon>
        <taxon>Streptophyta</taxon>
        <taxon>Embryophyta</taxon>
        <taxon>Tracheophyta</taxon>
        <taxon>Spermatophyta</taxon>
        <taxon>Magnoliopsida</taxon>
        <taxon>Liliopsida</taxon>
        <taxon>Poales</taxon>
        <taxon>Poaceae</taxon>
        <taxon>PACMAD clade</taxon>
        <taxon>Panicoideae</taxon>
        <taxon>Panicodae</taxon>
        <taxon>Paniceae</taxon>
        <taxon>Panicinae</taxon>
        <taxon>Panicum</taxon>
        <taxon>Panicum sect. Panicum</taxon>
    </lineage>
</organism>
<dbReference type="AlphaFoldDB" id="A0A3L6QXL6"/>
<evidence type="ECO:0000256" key="1">
    <source>
        <dbReference type="ARBA" id="ARBA00005510"/>
    </source>
</evidence>
<gene>
    <name evidence="6" type="ORF">C2845_PM08G27080</name>
</gene>
<reference evidence="7" key="1">
    <citation type="journal article" date="2019" name="Nat. Commun.">
        <title>The genome of broomcorn millet.</title>
        <authorList>
            <person name="Zou C."/>
            <person name="Miki D."/>
            <person name="Li D."/>
            <person name="Tang Q."/>
            <person name="Xiao L."/>
            <person name="Rajput S."/>
            <person name="Deng P."/>
            <person name="Jia W."/>
            <person name="Huang R."/>
            <person name="Zhang M."/>
            <person name="Sun Y."/>
            <person name="Hu J."/>
            <person name="Fu X."/>
            <person name="Schnable P.S."/>
            <person name="Li F."/>
            <person name="Zhang H."/>
            <person name="Feng B."/>
            <person name="Zhu X."/>
            <person name="Liu R."/>
            <person name="Schnable J.C."/>
            <person name="Zhu J.-K."/>
            <person name="Zhang H."/>
        </authorList>
    </citation>
    <scope>NUCLEOTIDE SEQUENCE [LARGE SCALE GENOMIC DNA]</scope>
</reference>
<dbReference type="Pfam" id="PF00010">
    <property type="entry name" value="HLH"/>
    <property type="match status" value="1"/>
</dbReference>
<dbReference type="InterPro" id="IPR036638">
    <property type="entry name" value="HLH_DNA-bd_sf"/>
</dbReference>
<dbReference type="InterPro" id="IPR044658">
    <property type="entry name" value="bHLH92/bHLH041-like"/>
</dbReference>
<dbReference type="PANTHER" id="PTHR46665:SF7">
    <property type="entry name" value="OS01G0773800 PROTEIN"/>
    <property type="match status" value="1"/>
</dbReference>
<evidence type="ECO:0000313" key="7">
    <source>
        <dbReference type="Proteomes" id="UP000275267"/>
    </source>
</evidence>
<comment type="caution">
    <text evidence="6">The sequence shown here is derived from an EMBL/GenBank/DDBJ whole genome shotgun (WGS) entry which is preliminary data.</text>
</comment>
<feature type="region of interest" description="Disordered" evidence="4">
    <location>
        <begin position="352"/>
        <end position="373"/>
    </location>
</feature>
<dbReference type="SMART" id="SM00353">
    <property type="entry name" value="HLH"/>
    <property type="match status" value="1"/>
</dbReference>
<accession>A0A3L6QXL6</accession>
<evidence type="ECO:0000313" key="6">
    <source>
        <dbReference type="EMBL" id="RLM91243.1"/>
    </source>
</evidence>
<comment type="similarity">
    <text evidence="1">Belongs to the bHLH protein family.</text>
</comment>
<dbReference type="PROSITE" id="PS50888">
    <property type="entry name" value="BHLH"/>
    <property type="match status" value="1"/>
</dbReference>
<dbReference type="Proteomes" id="UP000275267">
    <property type="component" value="Unassembled WGS sequence"/>
</dbReference>
<dbReference type="EMBL" id="PQIB02000010">
    <property type="protein sequence ID" value="RLM91243.1"/>
    <property type="molecule type" value="Genomic_DNA"/>
</dbReference>